<evidence type="ECO:0000256" key="3">
    <source>
        <dbReference type="ARBA" id="ARBA00022475"/>
    </source>
</evidence>
<dbReference type="SMART" id="SM00382">
    <property type="entry name" value="AAA"/>
    <property type="match status" value="1"/>
</dbReference>
<evidence type="ECO:0000256" key="2">
    <source>
        <dbReference type="ARBA" id="ARBA00022448"/>
    </source>
</evidence>
<dbReference type="InterPro" id="IPR003439">
    <property type="entry name" value="ABC_transporter-like_ATP-bd"/>
</dbReference>
<dbReference type="RefSeq" id="WP_345532421.1">
    <property type="nucleotide sequence ID" value="NZ_BAABLD010000008.1"/>
</dbReference>
<keyword evidence="3" id="KW-0472">Membrane</keyword>
<dbReference type="Proteomes" id="UP001500547">
    <property type="component" value="Unassembled WGS sequence"/>
</dbReference>
<dbReference type="PANTHER" id="PTHR46743:SF2">
    <property type="entry name" value="TEICHOIC ACIDS EXPORT ATP-BINDING PROTEIN TAGH"/>
    <property type="match status" value="1"/>
</dbReference>
<evidence type="ECO:0000313" key="8">
    <source>
        <dbReference type="Proteomes" id="UP001500547"/>
    </source>
</evidence>
<name>A0ABP9QL39_9RHOO</name>
<protein>
    <submittedName>
        <fullName evidence="7">ABC transporter ATP-binding protein</fullName>
    </submittedName>
</protein>
<evidence type="ECO:0000256" key="1">
    <source>
        <dbReference type="ARBA" id="ARBA00005417"/>
    </source>
</evidence>
<gene>
    <name evidence="7" type="ORF">GCM10025770_16480</name>
</gene>
<evidence type="ECO:0000313" key="7">
    <source>
        <dbReference type="EMBL" id="GAA5163766.1"/>
    </source>
</evidence>
<feature type="domain" description="ABC transporter" evidence="6">
    <location>
        <begin position="31"/>
        <end position="248"/>
    </location>
</feature>
<organism evidence="7 8">
    <name type="scientific">Viridibacterium curvum</name>
    <dbReference type="NCBI Taxonomy" id="1101404"/>
    <lineage>
        <taxon>Bacteria</taxon>
        <taxon>Pseudomonadati</taxon>
        <taxon>Pseudomonadota</taxon>
        <taxon>Betaproteobacteria</taxon>
        <taxon>Rhodocyclales</taxon>
        <taxon>Rhodocyclaceae</taxon>
        <taxon>Viridibacterium</taxon>
    </lineage>
</organism>
<comment type="similarity">
    <text evidence="1">Belongs to the ABC transporter superfamily.</text>
</comment>
<keyword evidence="8" id="KW-1185">Reference proteome</keyword>
<dbReference type="PANTHER" id="PTHR46743">
    <property type="entry name" value="TEICHOIC ACIDS EXPORT ATP-BINDING PROTEIN TAGH"/>
    <property type="match status" value="1"/>
</dbReference>
<dbReference type="Gene3D" id="3.40.50.300">
    <property type="entry name" value="P-loop containing nucleotide triphosphate hydrolases"/>
    <property type="match status" value="1"/>
</dbReference>
<dbReference type="Pfam" id="PF00005">
    <property type="entry name" value="ABC_tran"/>
    <property type="match status" value="1"/>
</dbReference>
<keyword evidence="5 7" id="KW-0067">ATP-binding</keyword>
<reference evidence="8" key="1">
    <citation type="journal article" date="2019" name="Int. J. Syst. Evol. Microbiol.">
        <title>The Global Catalogue of Microorganisms (GCM) 10K type strain sequencing project: providing services to taxonomists for standard genome sequencing and annotation.</title>
        <authorList>
            <consortium name="The Broad Institute Genomics Platform"/>
            <consortium name="The Broad Institute Genome Sequencing Center for Infectious Disease"/>
            <person name="Wu L."/>
            <person name="Ma J."/>
        </authorList>
    </citation>
    <scope>NUCLEOTIDE SEQUENCE [LARGE SCALE GENOMIC DNA]</scope>
    <source>
        <strain evidence="8">JCM 18715</strain>
    </source>
</reference>
<dbReference type="InterPro" id="IPR003593">
    <property type="entry name" value="AAA+_ATPase"/>
</dbReference>
<dbReference type="InterPro" id="IPR027417">
    <property type="entry name" value="P-loop_NTPase"/>
</dbReference>
<dbReference type="PROSITE" id="PS00211">
    <property type="entry name" value="ABC_TRANSPORTER_1"/>
    <property type="match status" value="1"/>
</dbReference>
<evidence type="ECO:0000259" key="6">
    <source>
        <dbReference type="PROSITE" id="PS50893"/>
    </source>
</evidence>
<dbReference type="GO" id="GO:0005524">
    <property type="term" value="F:ATP binding"/>
    <property type="evidence" value="ECO:0007669"/>
    <property type="project" value="UniProtKB-KW"/>
</dbReference>
<evidence type="ECO:0000256" key="4">
    <source>
        <dbReference type="ARBA" id="ARBA00022741"/>
    </source>
</evidence>
<keyword evidence="2" id="KW-0813">Transport</keyword>
<dbReference type="EMBL" id="BAABLD010000008">
    <property type="protein sequence ID" value="GAA5163766.1"/>
    <property type="molecule type" value="Genomic_DNA"/>
</dbReference>
<sequence length="248" mass="27256">MAFIKARGLTVEFPVYGFTSHRSLKKSLLNVATGGILAKDASNHVVVRALDELDFEFHDGDRVGLIGHNGSGKTTLLQVLAGIYEPIRGELKVQGKIASMLGISLGMDGDVTGLENIYLRGRLLGFSRARMDSMVEDIAEFAGLGDYLHLPLRTYSSGMAMRLAFSVMTSTPADIILMDEWLSVGDAEFVEKAQVRLRQLVNQARIVVIASHDLAMIQHQCNVILNLEHGKIVKSERKAEAFNLESKQ</sequence>
<evidence type="ECO:0000256" key="5">
    <source>
        <dbReference type="ARBA" id="ARBA00022840"/>
    </source>
</evidence>
<dbReference type="SUPFAM" id="SSF52540">
    <property type="entry name" value="P-loop containing nucleoside triphosphate hydrolases"/>
    <property type="match status" value="1"/>
</dbReference>
<dbReference type="PROSITE" id="PS50893">
    <property type="entry name" value="ABC_TRANSPORTER_2"/>
    <property type="match status" value="1"/>
</dbReference>
<dbReference type="CDD" id="cd03220">
    <property type="entry name" value="ABC_KpsT_Wzt"/>
    <property type="match status" value="1"/>
</dbReference>
<comment type="caution">
    <text evidence="7">The sequence shown here is derived from an EMBL/GenBank/DDBJ whole genome shotgun (WGS) entry which is preliminary data.</text>
</comment>
<dbReference type="InterPro" id="IPR050683">
    <property type="entry name" value="Bact_Polysacc_Export_ATP-bd"/>
</dbReference>
<keyword evidence="3" id="KW-1003">Cell membrane</keyword>
<dbReference type="InterPro" id="IPR017871">
    <property type="entry name" value="ABC_transporter-like_CS"/>
</dbReference>
<proteinExistence type="inferred from homology"/>
<accession>A0ABP9QL39</accession>
<dbReference type="InterPro" id="IPR015860">
    <property type="entry name" value="ABC_transpr_TagH-like"/>
</dbReference>
<keyword evidence="4" id="KW-0547">Nucleotide-binding</keyword>